<sequence>MIPDHGGLTERSPSRAPTFGCPHNYAAVDHATLRRWVRENNDPAGCADIAEGWYEMRSAMKEVRDVLRAMSATRDIVWEGEAADSARAVLDSLGQWSGRTSEAMSRIGDSVRAQSEIAVRARDAMPDPVEYDEPGFLREVVAAFSPLEALRMGEEARAAHAASTEAHARAVDVSVELESALREVDASMPSFVPPPEFGNGATEAREATGTADSHRVPVRQDRYPPPPVPSAPVRSPHGAGDHQHRGADWRGVSEDGRTAGGGGIGGGEGGSGGWRNGNGFPVPPSPPVPTGVPDNLGSPPSPPVLSPPLVTSDWVRAGGSPGGGVPPGPNVPPGSGPVGGFGPAGGFGTTGGSGPAGGFGPPGGGVGPGGGSAVGGVTGGTGGGRPGAGGPGGGTGGPVGGGGAGRGEQRAEDQEHSRPSYLQETDDLFGDGRAVAPPVLGEDHGR</sequence>
<reference evidence="2 3" key="1">
    <citation type="submission" date="2022-06" db="EMBL/GenBank/DDBJ databases">
        <title>Genomic Encyclopedia of Type Strains, Phase I: the one thousand microbial genomes (KMG-I) project.</title>
        <authorList>
            <person name="Kyrpides N."/>
        </authorList>
    </citation>
    <scope>NUCLEOTIDE SEQUENCE [LARGE SCALE GENOMIC DNA]</scope>
    <source>
        <strain evidence="2 3">DSM 43889</strain>
    </source>
</reference>
<feature type="compositionally biased region" description="Pro residues" evidence="1">
    <location>
        <begin position="281"/>
        <end position="290"/>
    </location>
</feature>
<keyword evidence="3" id="KW-1185">Reference proteome</keyword>
<evidence type="ECO:0000313" key="2">
    <source>
        <dbReference type="EMBL" id="MCP2333591.1"/>
    </source>
</evidence>
<feature type="compositionally biased region" description="Low complexity" evidence="1">
    <location>
        <begin position="307"/>
        <end position="318"/>
    </location>
</feature>
<feature type="compositionally biased region" description="Basic and acidic residues" evidence="1">
    <location>
        <begin position="239"/>
        <end position="257"/>
    </location>
</feature>
<dbReference type="RefSeq" id="WP_026419397.1">
    <property type="nucleotide sequence ID" value="NZ_AUBJ02000001.1"/>
</dbReference>
<comment type="caution">
    <text evidence="2">The sequence shown here is derived from an EMBL/GenBank/DDBJ whole genome shotgun (WGS) entry which is preliminary data.</text>
</comment>
<accession>A0ABT1JM38</accession>
<feature type="compositionally biased region" description="Gly residues" evidence="1">
    <location>
        <begin position="336"/>
        <end position="406"/>
    </location>
</feature>
<feature type="compositionally biased region" description="Basic and acidic residues" evidence="1">
    <location>
        <begin position="407"/>
        <end position="418"/>
    </location>
</feature>
<proteinExistence type="predicted"/>
<feature type="compositionally biased region" description="Gly residues" evidence="1">
    <location>
        <begin position="258"/>
        <end position="276"/>
    </location>
</feature>
<dbReference type="Gene3D" id="1.20.1260.20">
    <property type="entry name" value="PPE superfamily"/>
    <property type="match status" value="1"/>
</dbReference>
<evidence type="ECO:0008006" key="4">
    <source>
        <dbReference type="Google" id="ProtNLM"/>
    </source>
</evidence>
<dbReference type="EMBL" id="AUBJ02000001">
    <property type="protein sequence ID" value="MCP2333591.1"/>
    <property type="molecule type" value="Genomic_DNA"/>
</dbReference>
<dbReference type="Proteomes" id="UP000791080">
    <property type="component" value="Unassembled WGS sequence"/>
</dbReference>
<dbReference type="InterPro" id="IPR038332">
    <property type="entry name" value="PPE_sf"/>
</dbReference>
<organism evidence="2 3">
    <name type="scientific">Actinoalloteichus caeruleus DSM 43889</name>
    <dbReference type="NCBI Taxonomy" id="1120930"/>
    <lineage>
        <taxon>Bacteria</taxon>
        <taxon>Bacillati</taxon>
        <taxon>Actinomycetota</taxon>
        <taxon>Actinomycetes</taxon>
        <taxon>Pseudonocardiales</taxon>
        <taxon>Pseudonocardiaceae</taxon>
        <taxon>Actinoalloteichus</taxon>
        <taxon>Actinoalloteichus cyanogriseus</taxon>
    </lineage>
</organism>
<protein>
    <recommendedName>
        <fullName evidence="4">PPE family protein</fullName>
    </recommendedName>
</protein>
<evidence type="ECO:0000313" key="3">
    <source>
        <dbReference type="Proteomes" id="UP000791080"/>
    </source>
</evidence>
<feature type="compositionally biased region" description="Pro residues" evidence="1">
    <location>
        <begin position="324"/>
        <end position="335"/>
    </location>
</feature>
<feature type="compositionally biased region" description="Basic and acidic residues" evidence="1">
    <location>
        <begin position="212"/>
        <end position="222"/>
    </location>
</feature>
<gene>
    <name evidence="2" type="ORF">G443_003861</name>
</gene>
<feature type="region of interest" description="Disordered" evidence="1">
    <location>
        <begin position="188"/>
        <end position="446"/>
    </location>
</feature>
<evidence type="ECO:0000256" key="1">
    <source>
        <dbReference type="SAM" id="MobiDB-lite"/>
    </source>
</evidence>
<name>A0ABT1JM38_ACTCY</name>